<dbReference type="AlphaFoldDB" id="A0AAN7B8A1"/>
<evidence type="ECO:0000313" key="2">
    <source>
        <dbReference type="EMBL" id="KAK4214523.1"/>
    </source>
</evidence>
<keyword evidence="3" id="KW-1185">Reference proteome</keyword>
<dbReference type="EMBL" id="MU858092">
    <property type="protein sequence ID" value="KAK4214523.1"/>
    <property type="molecule type" value="Genomic_DNA"/>
</dbReference>
<dbReference type="Proteomes" id="UP001301769">
    <property type="component" value="Unassembled WGS sequence"/>
</dbReference>
<gene>
    <name evidence="2" type="ORF">QBC37DRAFT_399512</name>
</gene>
<evidence type="ECO:0000313" key="3">
    <source>
        <dbReference type="Proteomes" id="UP001301769"/>
    </source>
</evidence>
<organism evidence="2 3">
    <name type="scientific">Rhypophila decipiens</name>
    <dbReference type="NCBI Taxonomy" id="261697"/>
    <lineage>
        <taxon>Eukaryota</taxon>
        <taxon>Fungi</taxon>
        <taxon>Dikarya</taxon>
        <taxon>Ascomycota</taxon>
        <taxon>Pezizomycotina</taxon>
        <taxon>Sordariomycetes</taxon>
        <taxon>Sordariomycetidae</taxon>
        <taxon>Sordariales</taxon>
        <taxon>Naviculisporaceae</taxon>
        <taxon>Rhypophila</taxon>
    </lineage>
</organism>
<protein>
    <submittedName>
        <fullName evidence="2">Heterokaryon incompatibility protein-domain-containing protein</fullName>
    </submittedName>
</protein>
<sequence>MHCGGTGLPRGLPRIPTSLSTEDPSCTEFLLGSLSNCLLNHRRCENRPLDASSQVDDSWMPSRLLDIRLLPNRDPDFILLVERDDIQKPNGVGEESQVQYFTLSHVWGSSRPAHLTQANYDDRRKGISLLQRSPGNSLYELPRCFRDAVKVARDLGGRYLWIDALCIIQDSADDWASESATMNEVYINGVCNIAACDIQDSNDSLFSTREYPQSGTAIIQRRKFMRGDSTEDVVFTVLPDWPRFIWDSCNLYRRAWVIQERRLSRRVIHFSQFPVWECTVRTATEFEEMERTSAGVETSVILLDDQNEVRKQRDQHMLLPPTLEVQSSINYEETMKAGMAKAYWPLVGKENRYYAGIWGGKYFLLGLLWRSSKDSPRNRLDEDGVYIAPSWSWASTTGDLYIIDPWWRAERTSIVHTLVEFVSCHVIPRHGDVFGQLSGAELVLKGTLFKVGEDHSRRIRYDHEEEDSRGEDSQVYFLPLLDCVAKEPPDFRYRAGLILRLAENPAGERPRYKRVGVVPLLLRHVGRNYRFLDDE</sequence>
<feature type="domain" description="Heterokaryon incompatibility" evidence="1">
    <location>
        <begin position="100"/>
        <end position="260"/>
    </location>
</feature>
<reference evidence="2" key="2">
    <citation type="submission" date="2023-05" db="EMBL/GenBank/DDBJ databases">
        <authorList>
            <consortium name="Lawrence Berkeley National Laboratory"/>
            <person name="Steindorff A."/>
            <person name="Hensen N."/>
            <person name="Bonometti L."/>
            <person name="Westerberg I."/>
            <person name="Brannstrom I.O."/>
            <person name="Guillou S."/>
            <person name="Cros-Aarteil S."/>
            <person name="Calhoun S."/>
            <person name="Haridas S."/>
            <person name="Kuo A."/>
            <person name="Mondo S."/>
            <person name="Pangilinan J."/>
            <person name="Riley R."/>
            <person name="Labutti K."/>
            <person name="Andreopoulos B."/>
            <person name="Lipzen A."/>
            <person name="Chen C."/>
            <person name="Yanf M."/>
            <person name="Daum C."/>
            <person name="Ng V."/>
            <person name="Clum A."/>
            <person name="Ohm R."/>
            <person name="Martin F."/>
            <person name="Silar P."/>
            <person name="Natvig D."/>
            <person name="Lalanne C."/>
            <person name="Gautier V."/>
            <person name="Ament-Velasquez S.L."/>
            <person name="Kruys A."/>
            <person name="Hutchinson M.I."/>
            <person name="Powell A.J."/>
            <person name="Barry K."/>
            <person name="Miller A.N."/>
            <person name="Grigoriev I.V."/>
            <person name="Debuchy R."/>
            <person name="Gladieux P."/>
            <person name="Thoren M.H."/>
            <person name="Johannesson H."/>
        </authorList>
    </citation>
    <scope>NUCLEOTIDE SEQUENCE</scope>
    <source>
        <strain evidence="2">PSN293</strain>
    </source>
</reference>
<comment type="caution">
    <text evidence="2">The sequence shown here is derived from an EMBL/GenBank/DDBJ whole genome shotgun (WGS) entry which is preliminary data.</text>
</comment>
<dbReference type="PANTHER" id="PTHR33112:SF16">
    <property type="entry name" value="HETEROKARYON INCOMPATIBILITY DOMAIN-CONTAINING PROTEIN"/>
    <property type="match status" value="1"/>
</dbReference>
<accession>A0AAN7B8A1</accession>
<evidence type="ECO:0000259" key="1">
    <source>
        <dbReference type="Pfam" id="PF06985"/>
    </source>
</evidence>
<dbReference type="InterPro" id="IPR010730">
    <property type="entry name" value="HET"/>
</dbReference>
<dbReference type="Pfam" id="PF06985">
    <property type="entry name" value="HET"/>
    <property type="match status" value="1"/>
</dbReference>
<reference evidence="2" key="1">
    <citation type="journal article" date="2023" name="Mol. Phylogenet. Evol.">
        <title>Genome-scale phylogeny and comparative genomics of the fungal order Sordariales.</title>
        <authorList>
            <person name="Hensen N."/>
            <person name="Bonometti L."/>
            <person name="Westerberg I."/>
            <person name="Brannstrom I.O."/>
            <person name="Guillou S."/>
            <person name="Cros-Aarteil S."/>
            <person name="Calhoun S."/>
            <person name="Haridas S."/>
            <person name="Kuo A."/>
            <person name="Mondo S."/>
            <person name="Pangilinan J."/>
            <person name="Riley R."/>
            <person name="LaButti K."/>
            <person name="Andreopoulos B."/>
            <person name="Lipzen A."/>
            <person name="Chen C."/>
            <person name="Yan M."/>
            <person name="Daum C."/>
            <person name="Ng V."/>
            <person name="Clum A."/>
            <person name="Steindorff A."/>
            <person name="Ohm R.A."/>
            <person name="Martin F."/>
            <person name="Silar P."/>
            <person name="Natvig D.O."/>
            <person name="Lalanne C."/>
            <person name="Gautier V."/>
            <person name="Ament-Velasquez S.L."/>
            <person name="Kruys A."/>
            <person name="Hutchinson M.I."/>
            <person name="Powell A.J."/>
            <person name="Barry K."/>
            <person name="Miller A.N."/>
            <person name="Grigoriev I.V."/>
            <person name="Debuchy R."/>
            <person name="Gladieux P."/>
            <person name="Hiltunen Thoren M."/>
            <person name="Johannesson H."/>
        </authorList>
    </citation>
    <scope>NUCLEOTIDE SEQUENCE</scope>
    <source>
        <strain evidence="2">PSN293</strain>
    </source>
</reference>
<dbReference type="PANTHER" id="PTHR33112">
    <property type="entry name" value="DOMAIN PROTEIN, PUTATIVE-RELATED"/>
    <property type="match status" value="1"/>
</dbReference>
<name>A0AAN7B8A1_9PEZI</name>
<proteinExistence type="predicted"/>